<evidence type="ECO:0000259" key="4">
    <source>
        <dbReference type="PROSITE" id="PS51900"/>
    </source>
</evidence>
<dbReference type="Pfam" id="PF13495">
    <property type="entry name" value="Phage_int_SAM_4"/>
    <property type="match status" value="1"/>
</dbReference>
<keyword evidence="2 3" id="KW-0238">DNA-binding</keyword>
<dbReference type="InterPro" id="IPR011010">
    <property type="entry name" value="DNA_brk_join_enz"/>
</dbReference>
<sequence length="177" mass="21036">MIPKLSISIKSIIHRDQAVLGMYFPYNPRLIQLCKQLGANWSKTQRCWWIPDSPSNRDQIQASFNNENLVWSQSLITKPKPTSTSSVLPDLIPEEYRNRLLRKRYSESTYKTYCYLFNEFLNFIQPKKLNNFKEEDIRRYQDWLVSIKKVSLSTQNQAINAIKFYLEKVEMGEFLLN</sequence>
<dbReference type="SUPFAM" id="SSF56349">
    <property type="entry name" value="DNA breaking-rejoining enzymes"/>
    <property type="match status" value="1"/>
</dbReference>
<evidence type="ECO:0000256" key="3">
    <source>
        <dbReference type="PROSITE-ProRule" id="PRU01248"/>
    </source>
</evidence>
<reference evidence="5 6" key="1">
    <citation type="submission" date="2020-09" db="EMBL/GenBank/DDBJ databases">
        <title>Echinicola sp. CAU 1574 isolated from sand of Sido Beach.</title>
        <authorList>
            <person name="Kim W."/>
        </authorList>
    </citation>
    <scope>NUCLEOTIDE SEQUENCE [LARGE SCALE GENOMIC DNA]</scope>
    <source>
        <strain evidence="5 6">CAU 1574</strain>
    </source>
</reference>
<dbReference type="RefSeq" id="WP_192011619.1">
    <property type="nucleotide sequence ID" value="NZ_JACYTQ010000008.1"/>
</dbReference>
<evidence type="ECO:0000313" key="5">
    <source>
        <dbReference type="EMBL" id="MBD8490742.1"/>
    </source>
</evidence>
<dbReference type="Proteomes" id="UP000647133">
    <property type="component" value="Unassembled WGS sequence"/>
</dbReference>
<evidence type="ECO:0000256" key="2">
    <source>
        <dbReference type="ARBA" id="ARBA00023125"/>
    </source>
</evidence>
<keyword evidence="6" id="KW-1185">Reference proteome</keyword>
<dbReference type="PROSITE" id="PS51900">
    <property type="entry name" value="CB"/>
    <property type="match status" value="1"/>
</dbReference>
<name>A0ABR9AQT3_9BACT</name>
<protein>
    <submittedName>
        <fullName evidence="5">Phage integrase N-terminal SAM-like domain-containing protein</fullName>
    </submittedName>
</protein>
<evidence type="ECO:0000256" key="1">
    <source>
        <dbReference type="ARBA" id="ARBA00022908"/>
    </source>
</evidence>
<keyword evidence="1" id="KW-0229">DNA integration</keyword>
<feature type="domain" description="Core-binding (CB)" evidence="4">
    <location>
        <begin position="91"/>
        <end position="170"/>
    </location>
</feature>
<evidence type="ECO:0000313" key="6">
    <source>
        <dbReference type="Proteomes" id="UP000647133"/>
    </source>
</evidence>
<dbReference type="InterPro" id="IPR044068">
    <property type="entry name" value="CB"/>
</dbReference>
<gene>
    <name evidence="5" type="ORF">IFO69_18460</name>
</gene>
<accession>A0ABR9AQT3</accession>
<organism evidence="5 6">
    <name type="scientific">Echinicola arenosa</name>
    <dbReference type="NCBI Taxonomy" id="2774144"/>
    <lineage>
        <taxon>Bacteria</taxon>
        <taxon>Pseudomonadati</taxon>
        <taxon>Bacteroidota</taxon>
        <taxon>Cytophagia</taxon>
        <taxon>Cytophagales</taxon>
        <taxon>Cyclobacteriaceae</taxon>
        <taxon>Echinicola</taxon>
    </lineage>
</organism>
<dbReference type="Gene3D" id="1.10.150.130">
    <property type="match status" value="1"/>
</dbReference>
<proteinExistence type="predicted"/>
<dbReference type="InterPro" id="IPR004107">
    <property type="entry name" value="Integrase_SAM-like_N"/>
</dbReference>
<dbReference type="EMBL" id="JACYTQ010000008">
    <property type="protein sequence ID" value="MBD8490742.1"/>
    <property type="molecule type" value="Genomic_DNA"/>
</dbReference>
<comment type="caution">
    <text evidence="5">The sequence shown here is derived from an EMBL/GenBank/DDBJ whole genome shotgun (WGS) entry which is preliminary data.</text>
</comment>
<dbReference type="InterPro" id="IPR010998">
    <property type="entry name" value="Integrase_recombinase_N"/>
</dbReference>